<dbReference type="KEGG" id="ckh:LVJ77_08120"/>
<dbReference type="Proteomes" id="UP000831534">
    <property type="component" value="Chromosome"/>
</dbReference>
<dbReference type="EMBL" id="CP091521">
    <property type="protein sequence ID" value="UOP04320.1"/>
    <property type="molecule type" value="Genomic_DNA"/>
</dbReference>
<evidence type="ECO:0000256" key="1">
    <source>
        <dbReference type="SAM" id="SignalP"/>
    </source>
</evidence>
<keyword evidence="3" id="KW-1185">Reference proteome</keyword>
<feature type="chain" id="PRO_5035743996" evidence="1">
    <location>
        <begin position="18"/>
        <end position="107"/>
    </location>
</feature>
<feature type="signal peptide" evidence="1">
    <location>
        <begin position="1"/>
        <end position="17"/>
    </location>
</feature>
<name>A0A8T9MQY5_9NEIS</name>
<evidence type="ECO:0000313" key="2">
    <source>
        <dbReference type="EMBL" id="UOP04320.1"/>
    </source>
</evidence>
<keyword evidence="1" id="KW-0732">Signal</keyword>
<reference evidence="2" key="1">
    <citation type="journal article" date="2022" name="Res Sq">
        <title>Evolution of multicellular longitudinally dividing oral cavity symbionts (Neisseriaceae).</title>
        <authorList>
            <person name="Nyongesa S."/>
            <person name="Weber P."/>
            <person name="Bernet E."/>
            <person name="Pullido F."/>
            <person name="Nieckarz M."/>
            <person name="Delaby M."/>
            <person name="Nieves C."/>
            <person name="Viehboeck T."/>
            <person name="Krause N."/>
            <person name="Rivera-Millot A."/>
            <person name="Nakamura A."/>
            <person name="Vischer N."/>
            <person name="VanNieuwenhze M."/>
            <person name="Brun Y."/>
            <person name="Cava F."/>
            <person name="Bulgheresi S."/>
            <person name="Veyrier F."/>
        </authorList>
    </citation>
    <scope>NUCLEOTIDE SEQUENCE</scope>
    <source>
        <strain evidence="2">17694</strain>
    </source>
</reference>
<dbReference type="RefSeq" id="WP_051255658.1">
    <property type="nucleotide sequence ID" value="NZ_CP091521.1"/>
</dbReference>
<reference evidence="2" key="2">
    <citation type="submission" date="2024-09" db="EMBL/GenBank/DDBJ databases">
        <authorList>
            <person name="Veyrier F.J."/>
        </authorList>
    </citation>
    <scope>NUCLEOTIDE SEQUENCE</scope>
    <source>
        <strain evidence="2">17694</strain>
    </source>
</reference>
<dbReference type="AlphaFoldDB" id="A0A8T9MQY5"/>
<sequence>MKRLFAAALLLASGAYAATPAVNQAELANAQMRYQALVKAQTTDQAELIKLRGRLQAAEQRLLQAHWEVNRLRTELLMLQEIHQRNTGELKNAGDRLDKAWRAVYGR</sequence>
<accession>A0A8T9MQY5</accession>
<protein>
    <submittedName>
        <fullName evidence="2">Uncharacterized protein</fullName>
    </submittedName>
</protein>
<organism evidence="2 3">
    <name type="scientific">Conchiformibius kuhniae</name>
    <dbReference type="NCBI Taxonomy" id="211502"/>
    <lineage>
        <taxon>Bacteria</taxon>
        <taxon>Pseudomonadati</taxon>
        <taxon>Pseudomonadota</taxon>
        <taxon>Betaproteobacteria</taxon>
        <taxon>Neisseriales</taxon>
        <taxon>Neisseriaceae</taxon>
        <taxon>Conchiformibius</taxon>
    </lineage>
</organism>
<evidence type="ECO:0000313" key="3">
    <source>
        <dbReference type="Proteomes" id="UP000831534"/>
    </source>
</evidence>
<proteinExistence type="predicted"/>
<gene>
    <name evidence="2" type="ORF">LVJ77_08120</name>
</gene>